<accession>A0A6N8TFD8</accession>
<dbReference type="RefSeq" id="WP_160786265.1">
    <property type="nucleotide sequence ID" value="NZ_CP086610.1"/>
</dbReference>
<proteinExistence type="predicted"/>
<protein>
    <recommendedName>
        <fullName evidence="3">Phosphodiesterase</fullName>
    </recommendedName>
</protein>
<dbReference type="GO" id="GO:0008081">
    <property type="term" value="F:phosphoric diester hydrolase activity"/>
    <property type="evidence" value="ECO:0007669"/>
    <property type="project" value="InterPro"/>
</dbReference>
<dbReference type="GO" id="GO:0006629">
    <property type="term" value="P:lipid metabolic process"/>
    <property type="evidence" value="ECO:0007669"/>
    <property type="project" value="InterPro"/>
</dbReference>
<dbReference type="SUPFAM" id="SSF51695">
    <property type="entry name" value="PLC-like phosphodiesterases"/>
    <property type="match status" value="1"/>
</dbReference>
<dbReference type="AlphaFoldDB" id="A0A6N8TFD8"/>
<dbReference type="OrthoDB" id="7470251at2"/>
<organism evidence="1 2">
    <name type="scientific">Shinella zoogloeoides</name>
    <name type="common">Crabtreella saccharophila</name>
    <dbReference type="NCBI Taxonomy" id="352475"/>
    <lineage>
        <taxon>Bacteria</taxon>
        <taxon>Pseudomonadati</taxon>
        <taxon>Pseudomonadota</taxon>
        <taxon>Alphaproteobacteria</taxon>
        <taxon>Hyphomicrobiales</taxon>
        <taxon>Rhizobiaceae</taxon>
        <taxon>Shinella</taxon>
    </lineage>
</organism>
<sequence>MRSRILAHRGYWLEPGEKNSLSAFRRAFEGGFGIETDIRDLDGELVVSHDPPTHRNAPMPFPAFLDLYRSMKADGWLALNIKADGLAQAVTENLAEYGVANAFVFDMSVPDMRGYLKIGATTFTRRSDVETAPSYYAPSQGVWLDCFEIPHSPGEWIRQALADDKRAALVSPELHGRSHEAAWAEWRETVNMAEDERVMLCTDIPEAALTYFRGTT</sequence>
<gene>
    <name evidence="1" type="ORF">GR156_11270</name>
</gene>
<name>A0A6N8TFD8_SHIZO</name>
<evidence type="ECO:0000313" key="1">
    <source>
        <dbReference type="EMBL" id="MXO00886.1"/>
    </source>
</evidence>
<dbReference type="EMBL" id="WUML01000007">
    <property type="protein sequence ID" value="MXO00886.1"/>
    <property type="molecule type" value="Genomic_DNA"/>
</dbReference>
<evidence type="ECO:0000313" key="2">
    <source>
        <dbReference type="Proteomes" id="UP000440304"/>
    </source>
</evidence>
<evidence type="ECO:0008006" key="3">
    <source>
        <dbReference type="Google" id="ProtNLM"/>
    </source>
</evidence>
<reference evidence="1 2" key="1">
    <citation type="submission" date="2019-12" db="EMBL/GenBank/DDBJ databases">
        <title>Shinella granuli gen. nov., sp. nov., and proposal of the reclassification of Zoogloea ramigera ATCC 19623 as Shinella zoogloeoides sp. nov.</title>
        <authorList>
            <person name="Gao J."/>
        </authorList>
    </citation>
    <scope>NUCLEOTIDE SEQUENCE [LARGE SCALE GENOMIC DNA]</scope>
    <source>
        <strain evidence="1 2">DSM 287</strain>
    </source>
</reference>
<dbReference type="InterPro" id="IPR017946">
    <property type="entry name" value="PLC-like_Pdiesterase_TIM-brl"/>
</dbReference>
<comment type="caution">
    <text evidence="1">The sequence shown here is derived from an EMBL/GenBank/DDBJ whole genome shotgun (WGS) entry which is preliminary data.</text>
</comment>
<dbReference type="Proteomes" id="UP000440304">
    <property type="component" value="Unassembled WGS sequence"/>
</dbReference>
<dbReference type="Gene3D" id="3.20.20.190">
    <property type="entry name" value="Phosphatidylinositol (PI) phosphodiesterase"/>
    <property type="match status" value="1"/>
</dbReference>